<dbReference type="PANTHER" id="PTHR11439">
    <property type="entry name" value="GAG-POL-RELATED RETROTRANSPOSON"/>
    <property type="match status" value="1"/>
</dbReference>
<dbReference type="InterPro" id="IPR043502">
    <property type="entry name" value="DNA/RNA_pol_sf"/>
</dbReference>
<accession>A0ABU6VBP8</accession>
<dbReference type="SUPFAM" id="SSF56672">
    <property type="entry name" value="DNA/RNA polymerases"/>
    <property type="match status" value="1"/>
</dbReference>
<dbReference type="PANTHER" id="PTHR11439:SF470">
    <property type="entry name" value="CYSTEINE-RICH RLK (RECEPTOR-LIKE PROTEIN KINASE) 8"/>
    <property type="match status" value="1"/>
</dbReference>
<comment type="caution">
    <text evidence="2">The sequence shown here is derived from an EMBL/GenBank/DDBJ whole genome shotgun (WGS) entry which is preliminary data.</text>
</comment>
<protein>
    <recommendedName>
        <fullName evidence="1">Reverse transcriptase Ty1/copia-type domain-containing protein</fullName>
    </recommendedName>
</protein>
<evidence type="ECO:0000313" key="2">
    <source>
        <dbReference type="EMBL" id="MED6170397.1"/>
    </source>
</evidence>
<dbReference type="EMBL" id="JASCZI010151162">
    <property type="protein sequence ID" value="MED6170397.1"/>
    <property type="molecule type" value="Genomic_DNA"/>
</dbReference>
<name>A0ABU6VBP8_9FABA</name>
<gene>
    <name evidence="2" type="ORF">PIB30_116850</name>
</gene>
<evidence type="ECO:0000313" key="3">
    <source>
        <dbReference type="Proteomes" id="UP001341840"/>
    </source>
</evidence>
<feature type="domain" description="Reverse transcriptase Ty1/copia-type" evidence="1">
    <location>
        <begin position="11"/>
        <end position="252"/>
    </location>
</feature>
<evidence type="ECO:0000259" key="1">
    <source>
        <dbReference type="Pfam" id="PF07727"/>
    </source>
</evidence>
<reference evidence="2 3" key="1">
    <citation type="journal article" date="2023" name="Plants (Basel)">
        <title>Bridging the Gap: Combining Genomics and Transcriptomics Approaches to Understand Stylosanthes scabra, an Orphan Legume from the Brazilian Caatinga.</title>
        <authorList>
            <person name="Ferreira-Neto J.R.C."/>
            <person name="da Silva M.D."/>
            <person name="Binneck E."/>
            <person name="de Melo N.F."/>
            <person name="da Silva R.H."/>
            <person name="de Melo A.L.T.M."/>
            <person name="Pandolfi V."/>
            <person name="Bustamante F.O."/>
            <person name="Brasileiro-Vidal A.C."/>
            <person name="Benko-Iseppon A.M."/>
        </authorList>
    </citation>
    <scope>NUCLEOTIDE SEQUENCE [LARGE SCALE GENOMIC DNA]</scope>
    <source>
        <tissue evidence="2">Leaves</tissue>
    </source>
</reference>
<dbReference type="InterPro" id="IPR013103">
    <property type="entry name" value="RVT_2"/>
</dbReference>
<organism evidence="2 3">
    <name type="scientific">Stylosanthes scabra</name>
    <dbReference type="NCBI Taxonomy" id="79078"/>
    <lineage>
        <taxon>Eukaryota</taxon>
        <taxon>Viridiplantae</taxon>
        <taxon>Streptophyta</taxon>
        <taxon>Embryophyta</taxon>
        <taxon>Tracheophyta</taxon>
        <taxon>Spermatophyta</taxon>
        <taxon>Magnoliopsida</taxon>
        <taxon>eudicotyledons</taxon>
        <taxon>Gunneridae</taxon>
        <taxon>Pentapetalae</taxon>
        <taxon>rosids</taxon>
        <taxon>fabids</taxon>
        <taxon>Fabales</taxon>
        <taxon>Fabaceae</taxon>
        <taxon>Papilionoideae</taxon>
        <taxon>50 kb inversion clade</taxon>
        <taxon>dalbergioids sensu lato</taxon>
        <taxon>Dalbergieae</taxon>
        <taxon>Pterocarpus clade</taxon>
        <taxon>Stylosanthes</taxon>
    </lineage>
</organism>
<proteinExistence type="predicted"/>
<keyword evidence="3" id="KW-1185">Reference proteome</keyword>
<dbReference type="Proteomes" id="UP001341840">
    <property type="component" value="Unassembled WGS sequence"/>
</dbReference>
<sequence>MRDEIEALKLNQTWKIVECPPQIKPIGCKWVYKIKRLPDGTIDRYKACLVAKGYTQIEGVDFLETFSPVVKPSTIRIVLALASIKRWPLQQLDVNNTFLHSSLNEDVYMALPPGLVPTRSGQCCKLLKSLYGLRQSSRMWYEKLSLLLLSRGYKQTVFYYSLFIKIVGTEICILLVYVDDIVITGNSLSEIASIKRTLDTIFKIKDLGTLKYFLGIEVAHSAQGISLSQHKYCLDLLSDSGLLGAKPASTPMDNTTKLSQHDSPPLSDPFLYRRLVGRLFYLTTTRPDITYVTKQLSQFMASPTQAHYRAALRVLRYLKNSPGKGIFLPRSSSLQILGFNDSDWAGCLDTRCSLTGFCFFLGDSLIFWKTKKQTTVARSSTEAEYRALANTTCKLQWILNLLKALNISCSRPPVLYCDNRSALHIAANSVFHERTKHLEVDCHLVRQKAQAGVMKLLHVPSSNQLADIFTKPLSPQPFHSNLSKLGILDIYHPRACGGILDHNTITQHRTNSDNTQAQ</sequence>
<dbReference type="CDD" id="cd09272">
    <property type="entry name" value="RNase_HI_RT_Ty1"/>
    <property type="match status" value="1"/>
</dbReference>
<dbReference type="Pfam" id="PF07727">
    <property type="entry name" value="RVT_2"/>
    <property type="match status" value="1"/>
</dbReference>